<dbReference type="InterPro" id="IPR009883">
    <property type="entry name" value="YgfX"/>
</dbReference>
<name>A0A516SBM0_9NEIS</name>
<evidence type="ECO:0008006" key="3">
    <source>
        <dbReference type="Google" id="ProtNLM"/>
    </source>
</evidence>
<dbReference type="Proteomes" id="UP000317550">
    <property type="component" value="Chromosome"/>
</dbReference>
<evidence type="ECO:0000313" key="1">
    <source>
        <dbReference type="EMBL" id="QDQ25544.1"/>
    </source>
</evidence>
<proteinExistence type="predicted"/>
<reference evidence="2" key="1">
    <citation type="submission" date="2019-07" db="EMBL/GenBank/DDBJ databases">
        <title>Chitinimonas sp. nov., isolated from Ny-Alesund, arctica soil.</title>
        <authorList>
            <person name="Xu Q."/>
            <person name="Peng F."/>
        </authorList>
    </citation>
    <scope>NUCLEOTIDE SEQUENCE [LARGE SCALE GENOMIC DNA]</scope>
    <source>
        <strain evidence="2">R3-44</strain>
    </source>
</reference>
<dbReference type="AlphaFoldDB" id="A0A516SBM0"/>
<dbReference type="EMBL" id="CP041730">
    <property type="protein sequence ID" value="QDQ25544.1"/>
    <property type="molecule type" value="Genomic_DNA"/>
</dbReference>
<protein>
    <recommendedName>
        <fullName evidence="3">Toxin CptA</fullName>
    </recommendedName>
</protein>
<sequence>MKAAPQLLLQLRPSNLERLGVGALHLLALPMPRLASLPLAAQLLLGCAVLLSALWRLRSCRRELPSHAWLLADGSWALRLGDEDFAALLMPTFHCTPHLLVLTLALTDDRRIRLVLWPDSAAPAELRRLRAWLRWGARVQAHSGLLAPGG</sequence>
<dbReference type="OrthoDB" id="8592690at2"/>
<evidence type="ECO:0000313" key="2">
    <source>
        <dbReference type="Proteomes" id="UP000317550"/>
    </source>
</evidence>
<dbReference type="KEGG" id="cari:FNU76_03790"/>
<dbReference type="RefSeq" id="WP_143856469.1">
    <property type="nucleotide sequence ID" value="NZ_CP041730.1"/>
</dbReference>
<gene>
    <name evidence="1" type="ORF">FNU76_03790</name>
</gene>
<keyword evidence="2" id="KW-1185">Reference proteome</keyword>
<accession>A0A516SBM0</accession>
<organism evidence="1 2">
    <name type="scientific">Chitinimonas arctica</name>
    <dbReference type="NCBI Taxonomy" id="2594795"/>
    <lineage>
        <taxon>Bacteria</taxon>
        <taxon>Pseudomonadati</taxon>
        <taxon>Pseudomonadota</taxon>
        <taxon>Betaproteobacteria</taxon>
        <taxon>Neisseriales</taxon>
        <taxon>Chitinibacteraceae</taxon>
        <taxon>Chitinimonas</taxon>
    </lineage>
</organism>
<dbReference type="Pfam" id="PF07254">
    <property type="entry name" value="Cpta_toxin"/>
    <property type="match status" value="1"/>
</dbReference>